<organism evidence="3 4">
    <name type="scientific">Devosia limi DSM 17137</name>
    <dbReference type="NCBI Taxonomy" id="1121477"/>
    <lineage>
        <taxon>Bacteria</taxon>
        <taxon>Pseudomonadati</taxon>
        <taxon>Pseudomonadota</taxon>
        <taxon>Alphaproteobacteria</taxon>
        <taxon>Hyphomicrobiales</taxon>
        <taxon>Devosiaceae</taxon>
        <taxon>Devosia</taxon>
    </lineage>
</organism>
<dbReference type="RefSeq" id="WP_052950329.1">
    <property type="nucleotide sequence ID" value="NZ_FQVC01000011.1"/>
</dbReference>
<evidence type="ECO:0000256" key="1">
    <source>
        <dbReference type="SAM" id="MobiDB-lite"/>
    </source>
</evidence>
<evidence type="ECO:0000313" key="4">
    <source>
        <dbReference type="Proteomes" id="UP000184533"/>
    </source>
</evidence>
<dbReference type="OrthoDB" id="7949978at2"/>
<accession>A0A1M5DG38</accession>
<sequence length="223" mass="22586">MKTITTSAVVALMTASLGLVAAAPAMAQQAPAQTQSVQKGNGPDRGFRHDRGDHAGPGRIGGGGQLGGLLQFGRSAEAIEVALVRLSHQIEMTPEQTTLFDALKTASLAAQADFAAAIEAVLPKPAAAAAATAERPGFTDRLDMRIAVESAHVAALTAVQPALTAFFDSLTPEQQAQLTPQRGERRGSGMAGHGKGGMRHHGPASAPQGQLPAPGAPGAAPQG</sequence>
<name>A0A1M5DG38_9HYPH</name>
<gene>
    <name evidence="3" type="ORF">SAMN02745223_03223</name>
</gene>
<dbReference type="GO" id="GO:0042597">
    <property type="term" value="C:periplasmic space"/>
    <property type="evidence" value="ECO:0007669"/>
    <property type="project" value="InterPro"/>
</dbReference>
<protein>
    <submittedName>
        <fullName evidence="3">LTXXQ motif family protein</fullName>
    </submittedName>
</protein>
<keyword evidence="2" id="KW-0732">Signal</keyword>
<evidence type="ECO:0000313" key="3">
    <source>
        <dbReference type="EMBL" id="SHF65993.1"/>
    </source>
</evidence>
<evidence type="ECO:0000256" key="2">
    <source>
        <dbReference type="SAM" id="SignalP"/>
    </source>
</evidence>
<reference evidence="3 4" key="1">
    <citation type="submission" date="2016-11" db="EMBL/GenBank/DDBJ databases">
        <authorList>
            <person name="Jaros S."/>
            <person name="Januszkiewicz K."/>
            <person name="Wedrychowicz H."/>
        </authorList>
    </citation>
    <scope>NUCLEOTIDE SEQUENCE [LARGE SCALE GENOMIC DNA]</scope>
    <source>
        <strain evidence="3 4">DSM 17137</strain>
    </source>
</reference>
<feature type="compositionally biased region" description="Low complexity" evidence="1">
    <location>
        <begin position="203"/>
        <end position="223"/>
    </location>
</feature>
<dbReference type="Proteomes" id="UP000184533">
    <property type="component" value="Unassembled WGS sequence"/>
</dbReference>
<feature type="region of interest" description="Disordered" evidence="1">
    <location>
        <begin position="30"/>
        <end position="60"/>
    </location>
</feature>
<dbReference type="InterPro" id="IPR012899">
    <property type="entry name" value="LTXXQ"/>
</dbReference>
<dbReference type="Pfam" id="PF07813">
    <property type="entry name" value="LTXXQ"/>
    <property type="match status" value="1"/>
</dbReference>
<feature type="signal peptide" evidence="2">
    <location>
        <begin position="1"/>
        <end position="27"/>
    </location>
</feature>
<dbReference type="EMBL" id="FQVC01000011">
    <property type="protein sequence ID" value="SHF65993.1"/>
    <property type="molecule type" value="Genomic_DNA"/>
</dbReference>
<proteinExistence type="predicted"/>
<dbReference type="AlphaFoldDB" id="A0A1M5DG38"/>
<feature type="compositionally biased region" description="Basic and acidic residues" evidence="1">
    <location>
        <begin position="45"/>
        <end position="56"/>
    </location>
</feature>
<feature type="region of interest" description="Disordered" evidence="1">
    <location>
        <begin position="173"/>
        <end position="223"/>
    </location>
</feature>
<feature type="chain" id="PRO_5009909551" evidence="2">
    <location>
        <begin position="28"/>
        <end position="223"/>
    </location>
</feature>